<organism evidence="1 2">
    <name type="scientific">Trifolium pratense</name>
    <name type="common">Red clover</name>
    <dbReference type="NCBI Taxonomy" id="57577"/>
    <lineage>
        <taxon>Eukaryota</taxon>
        <taxon>Viridiplantae</taxon>
        <taxon>Streptophyta</taxon>
        <taxon>Embryophyta</taxon>
        <taxon>Tracheophyta</taxon>
        <taxon>Spermatophyta</taxon>
        <taxon>Magnoliopsida</taxon>
        <taxon>eudicotyledons</taxon>
        <taxon>Gunneridae</taxon>
        <taxon>Pentapetalae</taxon>
        <taxon>rosids</taxon>
        <taxon>fabids</taxon>
        <taxon>Fabales</taxon>
        <taxon>Fabaceae</taxon>
        <taxon>Papilionoideae</taxon>
        <taxon>50 kb inversion clade</taxon>
        <taxon>NPAAA clade</taxon>
        <taxon>Hologalegina</taxon>
        <taxon>IRL clade</taxon>
        <taxon>Trifolieae</taxon>
        <taxon>Trifolium</taxon>
    </lineage>
</organism>
<dbReference type="EMBL" id="CASHSV030000513">
    <property type="protein sequence ID" value="CAJ2666101.1"/>
    <property type="molecule type" value="Genomic_DNA"/>
</dbReference>
<comment type="caution">
    <text evidence="1">The sequence shown here is derived from an EMBL/GenBank/DDBJ whole genome shotgun (WGS) entry which is preliminary data.</text>
</comment>
<gene>
    <name evidence="1" type="ORF">MILVUS5_LOCUS30960</name>
</gene>
<accession>A0ACB0L9Y1</accession>
<dbReference type="Proteomes" id="UP001177021">
    <property type="component" value="Unassembled WGS sequence"/>
</dbReference>
<sequence length="71" mass="7932">MVKVYMFTYVMVIFFSILISIANSLFLMCRTNGDCQNLMCFDGEIGACGFPFHVTESEGFGVCGCIRILIN</sequence>
<reference evidence="1" key="1">
    <citation type="submission" date="2023-10" db="EMBL/GenBank/DDBJ databases">
        <authorList>
            <person name="Rodriguez Cubillos JULIANA M."/>
            <person name="De Vega J."/>
        </authorList>
    </citation>
    <scope>NUCLEOTIDE SEQUENCE</scope>
</reference>
<keyword evidence="2" id="KW-1185">Reference proteome</keyword>
<protein>
    <submittedName>
        <fullName evidence="1">Uncharacterized protein</fullName>
    </submittedName>
</protein>
<evidence type="ECO:0000313" key="2">
    <source>
        <dbReference type="Proteomes" id="UP001177021"/>
    </source>
</evidence>
<proteinExistence type="predicted"/>
<evidence type="ECO:0000313" key="1">
    <source>
        <dbReference type="EMBL" id="CAJ2666101.1"/>
    </source>
</evidence>
<name>A0ACB0L9Y1_TRIPR</name>